<keyword evidence="1" id="KW-1133">Transmembrane helix</keyword>
<feature type="transmembrane region" description="Helical" evidence="1">
    <location>
        <begin position="54"/>
        <end position="74"/>
    </location>
</feature>
<name>A0ABN1RQH8_9ACTN</name>
<organism evidence="2 3">
    <name type="scientific">Kribbella koreensis</name>
    <dbReference type="NCBI Taxonomy" id="57909"/>
    <lineage>
        <taxon>Bacteria</taxon>
        <taxon>Bacillati</taxon>
        <taxon>Actinomycetota</taxon>
        <taxon>Actinomycetes</taxon>
        <taxon>Propionibacteriales</taxon>
        <taxon>Kribbellaceae</taxon>
        <taxon>Kribbella</taxon>
    </lineage>
</organism>
<accession>A0ABN1RQH8</accession>
<keyword evidence="1" id="KW-0472">Membrane</keyword>
<evidence type="ECO:0000313" key="3">
    <source>
        <dbReference type="Proteomes" id="UP001500542"/>
    </source>
</evidence>
<dbReference type="RefSeq" id="WP_343982918.1">
    <property type="nucleotide sequence ID" value="NZ_BAAAHK010000022.1"/>
</dbReference>
<keyword evidence="3" id="KW-1185">Reference proteome</keyword>
<sequence length="112" mass="11695">MGGSSGRRRQLLVFGLMVAGVVVALLCVNAEAELVRRRSASCDASLGLPMSVDVLSVIGVLAGLAAIVLLGRWFGRDRRAIVTVLFVTAVAGVVFELFALVTVFHDPGAPVC</sequence>
<dbReference type="EMBL" id="BAAAHK010000022">
    <property type="protein sequence ID" value="GAA0961668.1"/>
    <property type="molecule type" value="Genomic_DNA"/>
</dbReference>
<evidence type="ECO:0000256" key="1">
    <source>
        <dbReference type="SAM" id="Phobius"/>
    </source>
</evidence>
<reference evidence="2 3" key="1">
    <citation type="journal article" date="2019" name="Int. J. Syst. Evol. Microbiol.">
        <title>The Global Catalogue of Microorganisms (GCM) 10K type strain sequencing project: providing services to taxonomists for standard genome sequencing and annotation.</title>
        <authorList>
            <consortium name="The Broad Institute Genomics Platform"/>
            <consortium name="The Broad Institute Genome Sequencing Center for Infectious Disease"/>
            <person name="Wu L."/>
            <person name="Ma J."/>
        </authorList>
    </citation>
    <scope>NUCLEOTIDE SEQUENCE [LARGE SCALE GENOMIC DNA]</scope>
    <source>
        <strain evidence="2 3">JCM 10977</strain>
    </source>
</reference>
<keyword evidence="1" id="KW-0812">Transmembrane</keyword>
<proteinExistence type="predicted"/>
<evidence type="ECO:0000313" key="2">
    <source>
        <dbReference type="EMBL" id="GAA0961668.1"/>
    </source>
</evidence>
<gene>
    <name evidence="2" type="ORF">GCM10009554_78490</name>
</gene>
<protein>
    <submittedName>
        <fullName evidence="2">Uncharacterized protein</fullName>
    </submittedName>
</protein>
<feature type="transmembrane region" description="Helical" evidence="1">
    <location>
        <begin position="81"/>
        <end position="104"/>
    </location>
</feature>
<comment type="caution">
    <text evidence="2">The sequence shown here is derived from an EMBL/GenBank/DDBJ whole genome shotgun (WGS) entry which is preliminary data.</text>
</comment>
<dbReference type="Proteomes" id="UP001500542">
    <property type="component" value="Unassembled WGS sequence"/>
</dbReference>